<feature type="region of interest" description="Disordered" evidence="1">
    <location>
        <begin position="76"/>
        <end position="95"/>
    </location>
</feature>
<dbReference type="Proteomes" id="UP001143747">
    <property type="component" value="Unassembled WGS sequence"/>
</dbReference>
<reference evidence="2" key="1">
    <citation type="submission" date="2022-01" db="EMBL/GenBank/DDBJ databases">
        <title>Draft genome of Methanogenium marinum DSM 15558.</title>
        <authorList>
            <person name="Chen S.-C."/>
            <person name="You Y.-T."/>
        </authorList>
    </citation>
    <scope>NUCLEOTIDE SEQUENCE</scope>
    <source>
        <strain evidence="2">DSM 15558</strain>
    </source>
</reference>
<comment type="caution">
    <text evidence="2">The sequence shown here is derived from an EMBL/GenBank/DDBJ whole genome shotgun (WGS) entry which is preliminary data.</text>
</comment>
<dbReference type="AlphaFoldDB" id="A0A9Q4KQZ2"/>
<organism evidence="2 3">
    <name type="scientific">Methanogenium marinum</name>
    <dbReference type="NCBI Taxonomy" id="348610"/>
    <lineage>
        <taxon>Archaea</taxon>
        <taxon>Methanobacteriati</taxon>
        <taxon>Methanobacteriota</taxon>
        <taxon>Stenosarchaea group</taxon>
        <taxon>Methanomicrobia</taxon>
        <taxon>Methanomicrobiales</taxon>
        <taxon>Methanomicrobiaceae</taxon>
        <taxon>Methanogenium</taxon>
    </lineage>
</organism>
<gene>
    <name evidence="2" type="ORF">L0665_09870</name>
</gene>
<name>A0A9Q4KQZ2_9EURY</name>
<accession>A0A9Q4KQZ2</accession>
<proteinExistence type="predicted"/>
<sequence length="163" mass="17831">MTSEKRLTIGVTVNLERYENLRVAVEGDVETIEDAENLARYLDDVLAGFGKNDPETEKQIAHYRFRVLPGKGDIVNDGTLSQQEERGTKSDLSAGIPVQSDAQKGVINPSDAPLPVAPVKDETSFVCADCGAPISKKENKLGYLFVDRPLCKACLETLQKAQH</sequence>
<evidence type="ECO:0000313" key="3">
    <source>
        <dbReference type="Proteomes" id="UP001143747"/>
    </source>
</evidence>
<protein>
    <submittedName>
        <fullName evidence="2">Uncharacterized protein</fullName>
    </submittedName>
</protein>
<evidence type="ECO:0000256" key="1">
    <source>
        <dbReference type="SAM" id="MobiDB-lite"/>
    </source>
</evidence>
<dbReference type="RefSeq" id="WP_274925525.1">
    <property type="nucleotide sequence ID" value="NZ_JAKELO010000002.1"/>
</dbReference>
<evidence type="ECO:0000313" key="2">
    <source>
        <dbReference type="EMBL" id="MDE4908913.1"/>
    </source>
</evidence>
<dbReference type="EMBL" id="JAKELO010000002">
    <property type="protein sequence ID" value="MDE4908913.1"/>
    <property type="molecule type" value="Genomic_DNA"/>
</dbReference>
<keyword evidence="3" id="KW-1185">Reference proteome</keyword>